<proteinExistence type="predicted"/>
<feature type="compositionally biased region" description="Polar residues" evidence="1">
    <location>
        <begin position="43"/>
        <end position="65"/>
    </location>
</feature>
<feature type="compositionally biased region" description="Basic and acidic residues" evidence="1">
    <location>
        <begin position="71"/>
        <end position="87"/>
    </location>
</feature>
<sequence>MPSRFAGDSCAESRQKPLSRKSWASSRAPLPPLLNPFGCPALNNPSGATTSQRNGLVLESTQESRSPFRAGRREHNLGAEDGGKAPPEEPTAGGGKARQTPTPAFRVFAPCPAPDRPPSQPPRAPDHGRRRGETGPV</sequence>
<dbReference type="AlphaFoldDB" id="A0A1I7RZ16"/>
<feature type="compositionally biased region" description="Pro residues" evidence="1">
    <location>
        <begin position="111"/>
        <end position="123"/>
    </location>
</feature>
<dbReference type="WBParaSite" id="BXY_0598400.1">
    <property type="protein sequence ID" value="BXY_0598400.1"/>
    <property type="gene ID" value="BXY_0598400"/>
</dbReference>
<protein>
    <submittedName>
        <fullName evidence="3">Uncharacterized protein</fullName>
    </submittedName>
</protein>
<accession>A0A1I7RZ16</accession>
<evidence type="ECO:0000313" key="2">
    <source>
        <dbReference type="Proteomes" id="UP000095284"/>
    </source>
</evidence>
<feature type="region of interest" description="Disordered" evidence="1">
    <location>
        <begin position="1"/>
        <end position="137"/>
    </location>
</feature>
<organism evidence="2 3">
    <name type="scientific">Bursaphelenchus xylophilus</name>
    <name type="common">Pinewood nematode worm</name>
    <name type="synonym">Aphelenchoides xylophilus</name>
    <dbReference type="NCBI Taxonomy" id="6326"/>
    <lineage>
        <taxon>Eukaryota</taxon>
        <taxon>Metazoa</taxon>
        <taxon>Ecdysozoa</taxon>
        <taxon>Nematoda</taxon>
        <taxon>Chromadorea</taxon>
        <taxon>Rhabditida</taxon>
        <taxon>Tylenchina</taxon>
        <taxon>Tylenchomorpha</taxon>
        <taxon>Aphelenchoidea</taxon>
        <taxon>Aphelenchoididae</taxon>
        <taxon>Bursaphelenchus</taxon>
    </lineage>
</organism>
<dbReference type="Proteomes" id="UP000095284">
    <property type="component" value="Unplaced"/>
</dbReference>
<name>A0A1I7RZ16_BURXY</name>
<feature type="compositionally biased region" description="Basic and acidic residues" evidence="1">
    <location>
        <begin position="124"/>
        <end position="137"/>
    </location>
</feature>
<evidence type="ECO:0000256" key="1">
    <source>
        <dbReference type="SAM" id="MobiDB-lite"/>
    </source>
</evidence>
<evidence type="ECO:0000313" key="3">
    <source>
        <dbReference type="WBParaSite" id="BXY_0598400.1"/>
    </source>
</evidence>
<reference evidence="3" key="1">
    <citation type="submission" date="2016-11" db="UniProtKB">
        <authorList>
            <consortium name="WormBaseParasite"/>
        </authorList>
    </citation>
    <scope>IDENTIFICATION</scope>
</reference>